<reference evidence="1 2" key="1">
    <citation type="journal article" date="2023" name="Insect Mol. Biol.">
        <title>Genome sequencing provides insights into the evolution of gene families encoding plant cell wall-degrading enzymes in longhorned beetles.</title>
        <authorList>
            <person name="Shin N.R."/>
            <person name="Okamura Y."/>
            <person name="Kirsch R."/>
            <person name="Pauchet Y."/>
        </authorList>
    </citation>
    <scope>NUCLEOTIDE SEQUENCE [LARGE SCALE GENOMIC DNA]</scope>
    <source>
        <strain evidence="1">EAD_L_NR</strain>
    </source>
</reference>
<accession>A0AAV8VDE4</accession>
<gene>
    <name evidence="1" type="ORF">NQ315_003559</name>
</gene>
<protein>
    <submittedName>
        <fullName evidence="1">Uncharacterized protein</fullName>
    </submittedName>
</protein>
<organism evidence="1 2">
    <name type="scientific">Exocentrus adspersus</name>
    <dbReference type="NCBI Taxonomy" id="1586481"/>
    <lineage>
        <taxon>Eukaryota</taxon>
        <taxon>Metazoa</taxon>
        <taxon>Ecdysozoa</taxon>
        <taxon>Arthropoda</taxon>
        <taxon>Hexapoda</taxon>
        <taxon>Insecta</taxon>
        <taxon>Pterygota</taxon>
        <taxon>Neoptera</taxon>
        <taxon>Endopterygota</taxon>
        <taxon>Coleoptera</taxon>
        <taxon>Polyphaga</taxon>
        <taxon>Cucujiformia</taxon>
        <taxon>Chrysomeloidea</taxon>
        <taxon>Cerambycidae</taxon>
        <taxon>Lamiinae</taxon>
        <taxon>Acanthocinini</taxon>
        <taxon>Exocentrus</taxon>
    </lineage>
</organism>
<proteinExistence type="predicted"/>
<dbReference type="EMBL" id="JANEYG010000151">
    <property type="protein sequence ID" value="KAJ8912022.1"/>
    <property type="molecule type" value="Genomic_DNA"/>
</dbReference>
<comment type="caution">
    <text evidence="1">The sequence shown here is derived from an EMBL/GenBank/DDBJ whole genome shotgun (WGS) entry which is preliminary data.</text>
</comment>
<name>A0AAV8VDE4_9CUCU</name>
<evidence type="ECO:0000313" key="1">
    <source>
        <dbReference type="EMBL" id="KAJ8912022.1"/>
    </source>
</evidence>
<dbReference type="AlphaFoldDB" id="A0AAV8VDE4"/>
<dbReference type="Proteomes" id="UP001159042">
    <property type="component" value="Unassembled WGS sequence"/>
</dbReference>
<sequence>MPGMESKQMQRKVTRALFTTGANNLYRILQAVNPNLQDVQVYFELLINRHMEAAELKQLDFDVYEGLLTANCSEEDLLEEKKSCEDYDKKLIDLRIRYNNLTSKQRIEE</sequence>
<keyword evidence="2" id="KW-1185">Reference proteome</keyword>
<evidence type="ECO:0000313" key="2">
    <source>
        <dbReference type="Proteomes" id="UP001159042"/>
    </source>
</evidence>